<comment type="caution">
    <text evidence="2">The sequence shown here is derived from an EMBL/GenBank/DDBJ whole genome shotgun (WGS) entry which is preliminary data.</text>
</comment>
<gene>
    <name evidence="2" type="ORF">CDAR_248381</name>
</gene>
<name>A0AAV4UXK5_9ARAC</name>
<proteinExistence type="predicted"/>
<evidence type="ECO:0000313" key="3">
    <source>
        <dbReference type="Proteomes" id="UP001054837"/>
    </source>
</evidence>
<evidence type="ECO:0000256" key="1">
    <source>
        <dbReference type="SAM" id="MobiDB-lite"/>
    </source>
</evidence>
<accession>A0AAV4UXK5</accession>
<dbReference type="EMBL" id="BPLQ01012030">
    <property type="protein sequence ID" value="GIY62070.1"/>
    <property type="molecule type" value="Genomic_DNA"/>
</dbReference>
<sequence length="97" mass="10826">MDRDTHKTFTNRPVFEKRKKEEDIVGENLPLRVRGMGVKEGGRPCSLRSTHPEGMTTFPPTFTPSPISFRGVENAASRSQTHSMPCCSEKVHVLSAL</sequence>
<reference evidence="2 3" key="1">
    <citation type="submission" date="2021-06" db="EMBL/GenBank/DDBJ databases">
        <title>Caerostris darwini draft genome.</title>
        <authorList>
            <person name="Kono N."/>
            <person name="Arakawa K."/>
        </authorList>
    </citation>
    <scope>NUCLEOTIDE SEQUENCE [LARGE SCALE GENOMIC DNA]</scope>
</reference>
<organism evidence="2 3">
    <name type="scientific">Caerostris darwini</name>
    <dbReference type="NCBI Taxonomy" id="1538125"/>
    <lineage>
        <taxon>Eukaryota</taxon>
        <taxon>Metazoa</taxon>
        <taxon>Ecdysozoa</taxon>
        <taxon>Arthropoda</taxon>
        <taxon>Chelicerata</taxon>
        <taxon>Arachnida</taxon>
        <taxon>Araneae</taxon>
        <taxon>Araneomorphae</taxon>
        <taxon>Entelegynae</taxon>
        <taxon>Araneoidea</taxon>
        <taxon>Araneidae</taxon>
        <taxon>Caerostris</taxon>
    </lineage>
</organism>
<feature type="region of interest" description="Disordered" evidence="1">
    <location>
        <begin position="35"/>
        <end position="64"/>
    </location>
</feature>
<dbReference type="Proteomes" id="UP001054837">
    <property type="component" value="Unassembled WGS sequence"/>
</dbReference>
<protein>
    <submittedName>
        <fullName evidence="2">Uncharacterized protein</fullName>
    </submittedName>
</protein>
<evidence type="ECO:0000313" key="2">
    <source>
        <dbReference type="EMBL" id="GIY62070.1"/>
    </source>
</evidence>
<dbReference type="AlphaFoldDB" id="A0AAV4UXK5"/>
<keyword evidence="3" id="KW-1185">Reference proteome</keyword>